<dbReference type="GO" id="GO:0003677">
    <property type="term" value="F:DNA binding"/>
    <property type="evidence" value="ECO:0007669"/>
    <property type="project" value="UniProtKB-KW"/>
</dbReference>
<proteinExistence type="predicted"/>
<evidence type="ECO:0000313" key="2">
    <source>
        <dbReference type="Proteomes" id="UP001597199"/>
    </source>
</evidence>
<evidence type="ECO:0000313" key="1">
    <source>
        <dbReference type="EMBL" id="MFD1398893.1"/>
    </source>
</evidence>
<dbReference type="PANTHER" id="PTHR35145">
    <property type="entry name" value="CYTOPLASMIC PROTEIN-RELATED"/>
    <property type="match status" value="1"/>
</dbReference>
<dbReference type="Proteomes" id="UP001597199">
    <property type="component" value="Unassembled WGS sequence"/>
</dbReference>
<dbReference type="SUPFAM" id="SSF142906">
    <property type="entry name" value="YjbR-like"/>
    <property type="match status" value="1"/>
</dbReference>
<sequence>MTSIQAQVFANRQPDWSQLAAYGFQDSGTNWTYTTPLVGTLQLTVTLHGDAVTTTVIDGDSGAPYVLHLDPANSGLFVGQVRGAYLTVLEDIAAKCFTSTTFASGQSAAIVAALAAKYNETLEFLWQRFPTNAIIRRADNRKWYALLVKVAADKAGLAGSELVDLLIVRAEPSTIAAKLQAGTALPAYHMNKQHWLSYRLDQQMPLADLMAAIEASRKLA</sequence>
<dbReference type="PANTHER" id="PTHR35145:SF1">
    <property type="entry name" value="CYTOPLASMIC PROTEIN"/>
    <property type="match status" value="1"/>
</dbReference>
<protein>
    <submittedName>
        <fullName evidence="1">MmcQ/YjbR family DNA-binding protein</fullName>
    </submittedName>
</protein>
<accession>A0ABW4BG64</accession>
<organism evidence="1 2">
    <name type="scientific">Lacticaseibacillus suilingensis</name>
    <dbReference type="NCBI Taxonomy" id="2799577"/>
    <lineage>
        <taxon>Bacteria</taxon>
        <taxon>Bacillati</taxon>
        <taxon>Bacillota</taxon>
        <taxon>Bacilli</taxon>
        <taxon>Lactobacillales</taxon>
        <taxon>Lactobacillaceae</taxon>
        <taxon>Lacticaseibacillus</taxon>
    </lineage>
</organism>
<dbReference type="EMBL" id="JBHTOA010000025">
    <property type="protein sequence ID" value="MFD1398893.1"/>
    <property type="molecule type" value="Genomic_DNA"/>
</dbReference>
<dbReference type="InterPro" id="IPR038056">
    <property type="entry name" value="YjbR-like_sf"/>
</dbReference>
<reference evidence="2" key="1">
    <citation type="journal article" date="2019" name="Int. J. Syst. Evol. Microbiol.">
        <title>The Global Catalogue of Microorganisms (GCM) 10K type strain sequencing project: providing services to taxonomists for standard genome sequencing and annotation.</title>
        <authorList>
            <consortium name="The Broad Institute Genomics Platform"/>
            <consortium name="The Broad Institute Genome Sequencing Center for Infectious Disease"/>
            <person name="Wu L."/>
            <person name="Ma J."/>
        </authorList>
    </citation>
    <scope>NUCLEOTIDE SEQUENCE [LARGE SCALE GENOMIC DNA]</scope>
    <source>
        <strain evidence="2">CCM 9110</strain>
    </source>
</reference>
<gene>
    <name evidence="1" type="ORF">ACFQ41_06190</name>
</gene>
<keyword evidence="2" id="KW-1185">Reference proteome</keyword>
<dbReference type="InterPro" id="IPR007351">
    <property type="entry name" value="YjbR"/>
</dbReference>
<name>A0ABW4BG64_9LACO</name>
<keyword evidence="1" id="KW-0238">DNA-binding</keyword>
<dbReference type="Gene3D" id="3.90.1150.30">
    <property type="match status" value="1"/>
</dbReference>
<comment type="caution">
    <text evidence="1">The sequence shown here is derived from an EMBL/GenBank/DDBJ whole genome shotgun (WGS) entry which is preliminary data.</text>
</comment>
<dbReference type="RefSeq" id="WP_204118497.1">
    <property type="nucleotide sequence ID" value="NZ_BOLV01000005.1"/>
</dbReference>